<protein>
    <submittedName>
        <fullName evidence="1">Uncharacterized protein</fullName>
    </submittedName>
</protein>
<dbReference type="AlphaFoldDB" id="A0AAD5QL17"/>
<comment type="caution">
    <text evidence="1">The sequence shown here is derived from an EMBL/GenBank/DDBJ whole genome shotgun (WGS) entry which is preliminary data.</text>
</comment>
<evidence type="ECO:0000313" key="2">
    <source>
        <dbReference type="Proteomes" id="UP001196413"/>
    </source>
</evidence>
<keyword evidence="2" id="KW-1185">Reference proteome</keyword>
<reference evidence="1" key="1">
    <citation type="submission" date="2021-06" db="EMBL/GenBank/DDBJ databases">
        <title>Parelaphostrongylus tenuis whole genome reference sequence.</title>
        <authorList>
            <person name="Garwood T.J."/>
            <person name="Larsen P.A."/>
            <person name="Fountain-Jones N.M."/>
            <person name="Garbe J.R."/>
            <person name="Macchietto M.G."/>
            <person name="Kania S.A."/>
            <person name="Gerhold R.W."/>
            <person name="Richards J.E."/>
            <person name="Wolf T.M."/>
        </authorList>
    </citation>
    <scope>NUCLEOTIDE SEQUENCE</scope>
    <source>
        <strain evidence="1">MNPRO001-30</strain>
        <tissue evidence="1">Meninges</tissue>
    </source>
</reference>
<evidence type="ECO:0000313" key="1">
    <source>
        <dbReference type="EMBL" id="KAJ1352675.1"/>
    </source>
</evidence>
<name>A0AAD5QL17_PARTN</name>
<proteinExistence type="predicted"/>
<sequence>MTTQLFTAADYFKNLAHTSGHKSLPMESNTTNKMNLSESLIPFRYNVNRLHSSTVLKVFTIPGEDCGRTDDRLRLQL</sequence>
<organism evidence="1 2">
    <name type="scientific">Parelaphostrongylus tenuis</name>
    <name type="common">Meningeal worm</name>
    <dbReference type="NCBI Taxonomy" id="148309"/>
    <lineage>
        <taxon>Eukaryota</taxon>
        <taxon>Metazoa</taxon>
        <taxon>Ecdysozoa</taxon>
        <taxon>Nematoda</taxon>
        <taxon>Chromadorea</taxon>
        <taxon>Rhabditida</taxon>
        <taxon>Rhabditina</taxon>
        <taxon>Rhabditomorpha</taxon>
        <taxon>Strongyloidea</taxon>
        <taxon>Metastrongylidae</taxon>
        <taxon>Parelaphostrongylus</taxon>
    </lineage>
</organism>
<dbReference type="Proteomes" id="UP001196413">
    <property type="component" value="Unassembled WGS sequence"/>
</dbReference>
<gene>
    <name evidence="1" type="ORF">KIN20_009076</name>
</gene>
<dbReference type="EMBL" id="JAHQIW010001508">
    <property type="protein sequence ID" value="KAJ1352675.1"/>
    <property type="molecule type" value="Genomic_DNA"/>
</dbReference>
<accession>A0AAD5QL17</accession>